<feature type="compositionally biased region" description="Low complexity" evidence="5">
    <location>
        <begin position="168"/>
        <end position="181"/>
    </location>
</feature>
<feature type="compositionally biased region" description="Polar residues" evidence="5">
    <location>
        <begin position="17"/>
        <end position="26"/>
    </location>
</feature>
<comment type="catalytic activity">
    <reaction evidence="1">
        <text>ATP + protein L-histidine = ADP + protein N-phospho-L-histidine.</text>
        <dbReference type="EC" id="2.7.13.3"/>
    </reaction>
</comment>
<evidence type="ECO:0000256" key="2">
    <source>
        <dbReference type="ARBA" id="ARBA00012438"/>
    </source>
</evidence>
<keyword evidence="8" id="KW-1185">Reference proteome</keyword>
<protein>
    <recommendedName>
        <fullName evidence="2">histidine kinase</fullName>
        <ecNumber evidence="2">2.7.13.3</ecNumber>
    </recommendedName>
</protein>
<evidence type="ECO:0000259" key="6">
    <source>
        <dbReference type="PROSITE" id="PS50109"/>
    </source>
</evidence>
<dbReference type="Pfam" id="PF00512">
    <property type="entry name" value="HisKA"/>
    <property type="match status" value="1"/>
</dbReference>
<dbReference type="Pfam" id="PF02518">
    <property type="entry name" value="HATPase_c"/>
    <property type="match status" value="1"/>
</dbReference>
<dbReference type="EC" id="2.7.13.3" evidence="2"/>
<dbReference type="InterPro" id="IPR036890">
    <property type="entry name" value="HATPase_C_sf"/>
</dbReference>
<keyword evidence="4" id="KW-0418">Kinase</keyword>
<dbReference type="OrthoDB" id="21225at2759"/>
<dbReference type="Gene3D" id="3.30.565.10">
    <property type="entry name" value="Histidine kinase-like ATPase, C-terminal domain"/>
    <property type="match status" value="1"/>
</dbReference>
<reference evidence="7" key="1">
    <citation type="submission" date="2021-02" db="EMBL/GenBank/DDBJ databases">
        <authorList>
            <person name="Nieuwenhuis M."/>
            <person name="Van De Peppel L.J.J."/>
        </authorList>
    </citation>
    <scope>NUCLEOTIDE SEQUENCE</scope>
    <source>
        <strain evidence="7">D49</strain>
    </source>
</reference>
<dbReference type="InterPro" id="IPR005467">
    <property type="entry name" value="His_kinase_dom"/>
</dbReference>
<feature type="compositionally biased region" description="Low complexity" evidence="5">
    <location>
        <begin position="199"/>
        <end position="219"/>
    </location>
</feature>
<sequence>MTHHSSTAPFASTCNATLERYTSSSHPLAPQPRDPARRASSRPPTRPSTAPAKQHTSFLPSTQSASMHPHDSKRDSFTHMQTVTEDESDMLPALSLGTSLTRIHPFTAPPMPVVAGNLPSPFDAEASEVLGSSHTDSAVSVGQGEYDWATFINAYAAGHWDPHRTPNRPRSYLSSSSSFPPRSEEDTQHSPPQNDDAKPTTATSASSNSTSSSISPSSSLRRFRPTAPTNLPMPTHRMRSSFSTSSAPPHSPGDPAHPHLPATSSDVHATVATLRWAAARVDISPLALPSPEHELTDPMRGVTATVPGSHAAGVGEYGQEHPMTPGGTRKTRLGSFWSGTTDVDGSLVNQTLSDDTPPTTTTTTTGRTPTPPDLDRSASTSSVTFPSVLAPPVPASAPPADTYHSTQSDLLPTDYFGTAVLDIATAAASVPVEVPPVPPVPLSPELGTMSVPALPRRVCLTRQTSSPLPVSAPRDSASRVASESITSIKAGRAAKEEQMFADLGYLAPPNPPEELERRRALYKFNIWNTGPDLNFDRIAHLAKLVFSTKGVLIGLIDGNEHGDEPMVILDSHLDWRFAKNPLVTGAPHIRFYAGAPLRTADGFNIGTLAIICDTPREDFSPRQKHTLKEFAAIAMREMELWRDKMEQFSRECLEIDDTDNTGDRLDMSVGSSMDKVYDRAAKLVQRTLDVEGVIVMDVSHCEVLESMSAEGKVSVITHYGDPALPAATRQLSAEEYQRLNAFFGRYPDGKVIEGIMPQSFRPFLPTHIQYALTVPIYNIDKRPFALLCAYNGSDQTKRYLEGHELSYLRAIGVIILSAVLKRRMILADKAKSLFISNISHELRTPLHGILAAAELLSESHLNHAQVSFLQTVQACGTSLVETVNHVLDFTKLSGNAKAGGVENVIVASRVDLMQLVEEAVDGCWIGHRARTAIMGDSGIGSVYSPPKEEPGSPAMSRPATVETVIDIGYRKQGWALVCEKGGIRRVLMNLFGNSLKFTVDGFVHVKLRLLPLAEGDPLDKVKVELSVTDTGKNQLFHPFSQENPLQTGTGLGLAIVNSIVTSESVGGKVEVWSEEGQGTEIKVTFLAEPVPQEEEIIAPEMLPYKVDDLDRPPSISLIGFDEPHAGVKLLRRVLEQMLKWWGFHIHTGNGYGDIVIVNDDPTLVQEATERRDTTRPFIILTAARGSPVIMTIASEHERIGGFCRILFKPSGPSRLWAILKLCLHAHRMGSQSRVASPNGRLVNGTSRASSRLDDADRGVPGASIYRRKSEENHKWSRAYPSRPPMTMRSTTVHPISTGWQSLASTSERGETPAPDPDPDNVVPTIAVGSGGSLLKSSVGAFDTTERRFRILVVEDNSVAATAEIRNIESKRALAANATTPKLANQCRILALTGMSSLEDKRRAFEAGVDG</sequence>
<dbReference type="Proteomes" id="UP000717328">
    <property type="component" value="Unassembled WGS sequence"/>
</dbReference>
<dbReference type="PANTHER" id="PTHR43047">
    <property type="entry name" value="TWO-COMPONENT HISTIDINE PROTEIN KINASE"/>
    <property type="match status" value="1"/>
</dbReference>
<dbReference type="InterPro" id="IPR003594">
    <property type="entry name" value="HATPase_dom"/>
</dbReference>
<dbReference type="GO" id="GO:0009927">
    <property type="term" value="F:histidine phosphotransfer kinase activity"/>
    <property type="evidence" value="ECO:0007669"/>
    <property type="project" value="TreeGrafter"/>
</dbReference>
<feature type="compositionally biased region" description="Low complexity" evidence="5">
    <location>
        <begin position="356"/>
        <end position="368"/>
    </location>
</feature>
<dbReference type="GO" id="GO:0005886">
    <property type="term" value="C:plasma membrane"/>
    <property type="evidence" value="ECO:0007669"/>
    <property type="project" value="TreeGrafter"/>
</dbReference>
<feature type="region of interest" description="Disordered" evidence="5">
    <location>
        <begin position="166"/>
        <end position="263"/>
    </location>
</feature>
<dbReference type="Pfam" id="PF01590">
    <property type="entry name" value="GAF"/>
    <property type="match status" value="1"/>
</dbReference>
<dbReference type="FunFam" id="1.10.287.130:FF:000023">
    <property type="entry name" value="Sensor histidine kinase/response regulator, putative"/>
    <property type="match status" value="1"/>
</dbReference>
<evidence type="ECO:0000313" key="7">
    <source>
        <dbReference type="EMBL" id="KAG5634648.1"/>
    </source>
</evidence>
<name>A0A9P7K2U3_9AGAR</name>
<dbReference type="CDD" id="cd00082">
    <property type="entry name" value="HisKA"/>
    <property type="match status" value="1"/>
</dbReference>
<dbReference type="EMBL" id="JABCKI010006323">
    <property type="protein sequence ID" value="KAG5634648.1"/>
    <property type="molecule type" value="Genomic_DNA"/>
</dbReference>
<dbReference type="SUPFAM" id="SSF55781">
    <property type="entry name" value="GAF domain-like"/>
    <property type="match status" value="1"/>
</dbReference>
<dbReference type="SMART" id="SM00388">
    <property type="entry name" value="HisKA"/>
    <property type="match status" value="1"/>
</dbReference>
<dbReference type="PANTHER" id="PTHR43047:SF72">
    <property type="entry name" value="OSMOSENSING HISTIDINE PROTEIN KINASE SLN1"/>
    <property type="match status" value="1"/>
</dbReference>
<evidence type="ECO:0000313" key="8">
    <source>
        <dbReference type="Proteomes" id="UP000717328"/>
    </source>
</evidence>
<dbReference type="Gene3D" id="1.10.287.130">
    <property type="match status" value="1"/>
</dbReference>
<dbReference type="InterPro" id="IPR003661">
    <property type="entry name" value="HisK_dim/P_dom"/>
</dbReference>
<evidence type="ECO:0000256" key="1">
    <source>
        <dbReference type="ARBA" id="ARBA00000085"/>
    </source>
</evidence>
<accession>A0A9P7K2U3</accession>
<feature type="compositionally biased region" description="Polar residues" evidence="5">
    <location>
        <begin position="54"/>
        <end position="66"/>
    </location>
</feature>
<dbReference type="SUPFAM" id="SSF55874">
    <property type="entry name" value="ATPase domain of HSP90 chaperone/DNA topoisomerase II/histidine kinase"/>
    <property type="match status" value="1"/>
</dbReference>
<evidence type="ECO:0000256" key="4">
    <source>
        <dbReference type="ARBA" id="ARBA00022777"/>
    </source>
</evidence>
<gene>
    <name evidence="7" type="ORF">H0H81_001251</name>
</gene>
<dbReference type="GO" id="GO:0000155">
    <property type="term" value="F:phosphorelay sensor kinase activity"/>
    <property type="evidence" value="ECO:0007669"/>
    <property type="project" value="InterPro"/>
</dbReference>
<evidence type="ECO:0000256" key="3">
    <source>
        <dbReference type="ARBA" id="ARBA00022679"/>
    </source>
</evidence>
<dbReference type="SUPFAM" id="SSF47384">
    <property type="entry name" value="Homodimeric domain of signal transducing histidine kinase"/>
    <property type="match status" value="1"/>
</dbReference>
<feature type="region of interest" description="Disordered" evidence="5">
    <location>
        <begin position="341"/>
        <end position="405"/>
    </location>
</feature>
<proteinExistence type="predicted"/>
<feature type="domain" description="Histidine kinase" evidence="6">
    <location>
        <begin position="837"/>
        <end position="1089"/>
    </location>
</feature>
<dbReference type="InterPro" id="IPR036097">
    <property type="entry name" value="HisK_dim/P_sf"/>
</dbReference>
<feature type="region of interest" description="Disordered" evidence="5">
    <location>
        <begin position="1233"/>
        <end position="1260"/>
    </location>
</feature>
<evidence type="ECO:0000256" key="5">
    <source>
        <dbReference type="SAM" id="MobiDB-lite"/>
    </source>
</evidence>
<feature type="region of interest" description="Disordered" evidence="5">
    <location>
        <begin position="17"/>
        <end position="74"/>
    </location>
</feature>
<keyword evidence="3" id="KW-0808">Transferase</keyword>
<feature type="compositionally biased region" description="Polar residues" evidence="5">
    <location>
        <begin position="341"/>
        <end position="354"/>
    </location>
</feature>
<comment type="caution">
    <text evidence="7">The sequence shown here is derived from an EMBL/GenBank/DDBJ whole genome shotgun (WGS) entry which is preliminary data.</text>
</comment>
<dbReference type="InterPro" id="IPR003018">
    <property type="entry name" value="GAF"/>
</dbReference>
<feature type="compositionally biased region" description="Low complexity" evidence="5">
    <location>
        <begin position="41"/>
        <end position="52"/>
    </location>
</feature>
<organism evidence="7 8">
    <name type="scientific">Sphagnurus paluster</name>
    <dbReference type="NCBI Taxonomy" id="117069"/>
    <lineage>
        <taxon>Eukaryota</taxon>
        <taxon>Fungi</taxon>
        <taxon>Dikarya</taxon>
        <taxon>Basidiomycota</taxon>
        <taxon>Agaricomycotina</taxon>
        <taxon>Agaricomycetes</taxon>
        <taxon>Agaricomycetidae</taxon>
        <taxon>Agaricales</taxon>
        <taxon>Tricholomatineae</taxon>
        <taxon>Lyophyllaceae</taxon>
        <taxon>Sphagnurus</taxon>
    </lineage>
</organism>
<dbReference type="PROSITE" id="PS50109">
    <property type="entry name" value="HIS_KIN"/>
    <property type="match status" value="1"/>
</dbReference>
<reference evidence="7" key="2">
    <citation type="submission" date="2021-10" db="EMBL/GenBank/DDBJ databases">
        <title>Phylogenomics reveals ancestral predisposition of the termite-cultivated fungus Termitomyces towards a domesticated lifestyle.</title>
        <authorList>
            <person name="Auxier B."/>
            <person name="Grum-Grzhimaylo A."/>
            <person name="Cardenas M.E."/>
            <person name="Lodge J.D."/>
            <person name="Laessoe T."/>
            <person name="Pedersen O."/>
            <person name="Smith M.E."/>
            <person name="Kuyper T.W."/>
            <person name="Franco-Molano E.A."/>
            <person name="Baroni T.J."/>
            <person name="Aanen D.K."/>
        </authorList>
    </citation>
    <scope>NUCLEOTIDE SEQUENCE</scope>
    <source>
        <strain evidence="7">D49</strain>
    </source>
</reference>
<dbReference type="SMART" id="SM00387">
    <property type="entry name" value="HATPase_c"/>
    <property type="match status" value="1"/>
</dbReference>